<accession>A0A8J5YXF5</accession>
<dbReference type="OrthoDB" id="10377209at2759"/>
<dbReference type="EMBL" id="JAHUZN010000008">
    <property type="protein sequence ID" value="KAG8486901.1"/>
    <property type="molecule type" value="Genomic_DNA"/>
</dbReference>
<dbReference type="InterPro" id="IPR016482">
    <property type="entry name" value="SecG/Sec61-beta/Sbh"/>
</dbReference>
<evidence type="ECO:0000256" key="4">
    <source>
        <dbReference type="ARBA" id="ARBA00022692"/>
    </source>
</evidence>
<evidence type="ECO:0000256" key="3">
    <source>
        <dbReference type="ARBA" id="ARBA00022448"/>
    </source>
</evidence>
<keyword evidence="3" id="KW-0813">Transport</keyword>
<evidence type="ECO:0000256" key="1">
    <source>
        <dbReference type="ARBA" id="ARBA00004389"/>
    </source>
</evidence>
<protein>
    <submittedName>
        <fullName evidence="11">Uncharacterized protein</fullName>
    </submittedName>
</protein>
<dbReference type="GO" id="GO:0005784">
    <property type="term" value="C:Sec61 translocon complex"/>
    <property type="evidence" value="ECO:0007669"/>
    <property type="project" value="InterPro"/>
</dbReference>
<dbReference type="Pfam" id="PF03911">
    <property type="entry name" value="Sec61_beta"/>
    <property type="match status" value="1"/>
</dbReference>
<dbReference type="GO" id="GO:0006886">
    <property type="term" value="P:intracellular protein transport"/>
    <property type="evidence" value="ECO:0007669"/>
    <property type="project" value="InterPro"/>
</dbReference>
<evidence type="ECO:0000256" key="5">
    <source>
        <dbReference type="ARBA" id="ARBA00022824"/>
    </source>
</evidence>
<dbReference type="InterPro" id="IPR030671">
    <property type="entry name" value="Sec61-beta/Sbh"/>
</dbReference>
<keyword evidence="12" id="KW-1185">Reference proteome</keyword>
<evidence type="ECO:0000256" key="9">
    <source>
        <dbReference type="ARBA" id="ARBA00023136"/>
    </source>
</evidence>
<evidence type="ECO:0000313" key="12">
    <source>
        <dbReference type="Proteomes" id="UP000701853"/>
    </source>
</evidence>
<evidence type="ECO:0000256" key="8">
    <source>
        <dbReference type="ARBA" id="ARBA00023010"/>
    </source>
</evidence>
<keyword evidence="5" id="KW-0256">Endoplasmic reticulum</keyword>
<keyword evidence="9 10" id="KW-0472">Membrane</keyword>
<proteinExistence type="inferred from homology"/>
<name>A0A8J5YXF5_9ROSI</name>
<dbReference type="AlphaFoldDB" id="A0A8J5YXF5"/>
<gene>
    <name evidence="11" type="ORF">CXB51_020524</name>
</gene>
<sequence length="169" mass="19212">MVLFYTDDALGLKISPTVVLVMSLCFIAFVAALNVFGRAKAEGLDRIAFRVEDFDVIQEITWLTKDDEPSNVGDKGMMELNGFPSFKYVLTNGSRAIEDKEDYESDDFDMREGDVITFIVDGILNIRFSNRVHSLVRQSMAKPMIIKMMGKKIRFSTLCSKLYSLWKPT</sequence>
<dbReference type="PANTHER" id="PTHR13509">
    <property type="entry name" value="SEC61 SUBUNIT BETA"/>
    <property type="match status" value="1"/>
</dbReference>
<feature type="transmembrane region" description="Helical" evidence="10">
    <location>
        <begin position="14"/>
        <end position="36"/>
    </location>
</feature>
<comment type="caution">
    <text evidence="11">The sequence shown here is derived from an EMBL/GenBank/DDBJ whole genome shotgun (WGS) entry which is preliminary data.</text>
</comment>
<reference evidence="11 12" key="1">
    <citation type="journal article" date="2021" name="bioRxiv">
        <title>The Gossypium anomalum genome as a resource for cotton improvement and evolutionary analysis of hybrid incompatibility.</title>
        <authorList>
            <person name="Grover C.E."/>
            <person name="Yuan D."/>
            <person name="Arick M.A."/>
            <person name="Miller E.R."/>
            <person name="Hu G."/>
            <person name="Peterson D.G."/>
            <person name="Wendel J.F."/>
            <person name="Udall J.A."/>
        </authorList>
    </citation>
    <scope>NUCLEOTIDE SEQUENCE [LARGE SCALE GENOMIC DNA]</scope>
    <source>
        <strain evidence="11">JFW-Udall</strain>
        <tissue evidence="11">Leaf</tissue>
    </source>
</reference>
<keyword evidence="7 10" id="KW-1133">Transmembrane helix</keyword>
<comment type="similarity">
    <text evidence="2">Belongs to the SEC61-beta family.</text>
</comment>
<dbReference type="Proteomes" id="UP000701853">
    <property type="component" value="Chromosome 8"/>
</dbReference>
<evidence type="ECO:0000256" key="6">
    <source>
        <dbReference type="ARBA" id="ARBA00022927"/>
    </source>
</evidence>
<comment type="subcellular location">
    <subcellularLocation>
        <location evidence="1">Endoplasmic reticulum membrane</location>
        <topology evidence="1">Single-pass membrane protein</topology>
    </subcellularLocation>
</comment>
<keyword evidence="4 10" id="KW-0812">Transmembrane</keyword>
<evidence type="ECO:0000256" key="10">
    <source>
        <dbReference type="SAM" id="Phobius"/>
    </source>
</evidence>
<organism evidence="11 12">
    <name type="scientific">Gossypium anomalum</name>
    <dbReference type="NCBI Taxonomy" id="47600"/>
    <lineage>
        <taxon>Eukaryota</taxon>
        <taxon>Viridiplantae</taxon>
        <taxon>Streptophyta</taxon>
        <taxon>Embryophyta</taxon>
        <taxon>Tracheophyta</taxon>
        <taxon>Spermatophyta</taxon>
        <taxon>Magnoliopsida</taxon>
        <taxon>eudicotyledons</taxon>
        <taxon>Gunneridae</taxon>
        <taxon>Pentapetalae</taxon>
        <taxon>rosids</taxon>
        <taxon>malvids</taxon>
        <taxon>Malvales</taxon>
        <taxon>Malvaceae</taxon>
        <taxon>Malvoideae</taxon>
        <taxon>Gossypium</taxon>
    </lineage>
</organism>
<keyword evidence="6" id="KW-0653">Protein transport</keyword>
<keyword evidence="8" id="KW-0811">Translocation</keyword>
<evidence type="ECO:0000256" key="7">
    <source>
        <dbReference type="ARBA" id="ARBA00022989"/>
    </source>
</evidence>
<evidence type="ECO:0000256" key="2">
    <source>
        <dbReference type="ARBA" id="ARBA00006103"/>
    </source>
</evidence>
<evidence type="ECO:0000313" key="11">
    <source>
        <dbReference type="EMBL" id="KAG8486901.1"/>
    </source>
</evidence>